<organism evidence="1 2">
    <name type="scientific">Araneus ventricosus</name>
    <name type="common">Orbweaver spider</name>
    <name type="synonym">Epeira ventricosa</name>
    <dbReference type="NCBI Taxonomy" id="182803"/>
    <lineage>
        <taxon>Eukaryota</taxon>
        <taxon>Metazoa</taxon>
        <taxon>Ecdysozoa</taxon>
        <taxon>Arthropoda</taxon>
        <taxon>Chelicerata</taxon>
        <taxon>Arachnida</taxon>
        <taxon>Araneae</taxon>
        <taxon>Araneomorphae</taxon>
        <taxon>Entelegynae</taxon>
        <taxon>Araneoidea</taxon>
        <taxon>Araneidae</taxon>
        <taxon>Araneus</taxon>
    </lineage>
</organism>
<evidence type="ECO:0000313" key="2">
    <source>
        <dbReference type="Proteomes" id="UP000499080"/>
    </source>
</evidence>
<dbReference type="AlphaFoldDB" id="A0A4Y2WM12"/>
<proteinExistence type="predicted"/>
<name>A0A4Y2WM12_ARAVE</name>
<dbReference type="GO" id="GO:0003676">
    <property type="term" value="F:nucleic acid binding"/>
    <property type="evidence" value="ECO:0007669"/>
    <property type="project" value="InterPro"/>
</dbReference>
<dbReference type="Proteomes" id="UP000499080">
    <property type="component" value="Unassembled WGS sequence"/>
</dbReference>
<evidence type="ECO:0000313" key="1">
    <source>
        <dbReference type="EMBL" id="GBO38545.1"/>
    </source>
</evidence>
<dbReference type="Gene3D" id="3.30.420.10">
    <property type="entry name" value="Ribonuclease H-like superfamily/Ribonuclease H"/>
    <property type="match status" value="1"/>
</dbReference>
<comment type="caution">
    <text evidence="1">The sequence shown here is derived from an EMBL/GenBank/DDBJ whole genome shotgun (WGS) entry which is preliminary data.</text>
</comment>
<reference evidence="1 2" key="1">
    <citation type="journal article" date="2019" name="Sci. Rep.">
        <title>Orb-weaving spider Araneus ventricosus genome elucidates the spidroin gene catalogue.</title>
        <authorList>
            <person name="Kono N."/>
            <person name="Nakamura H."/>
            <person name="Ohtoshi R."/>
            <person name="Moran D.A.P."/>
            <person name="Shinohara A."/>
            <person name="Yoshida Y."/>
            <person name="Fujiwara M."/>
            <person name="Mori M."/>
            <person name="Tomita M."/>
            <person name="Arakawa K."/>
        </authorList>
    </citation>
    <scope>NUCLEOTIDE SEQUENCE [LARGE SCALE GENOMIC DNA]</scope>
</reference>
<dbReference type="InterPro" id="IPR036397">
    <property type="entry name" value="RNaseH_sf"/>
</dbReference>
<dbReference type="EMBL" id="BGPR01063319">
    <property type="protein sequence ID" value="GBO38545.1"/>
    <property type="molecule type" value="Genomic_DNA"/>
</dbReference>
<protein>
    <submittedName>
        <fullName evidence="1">Uncharacterized protein</fullName>
    </submittedName>
</protein>
<sequence>MLADDATCVSYSNGGKYSFLMNPYPPSFRPHTVFICEVSLQDEFYPACMMLSVKHRGGSLMVWSTISWHCLSGELLLSSSYVLHPFVQTGFPGELSLFQDGNVPIHTTKYFRDWLEESEDEIEHFL</sequence>
<gene>
    <name evidence="1" type="ORF">AVEN_238438_1</name>
</gene>
<keyword evidence="2" id="KW-1185">Reference proteome</keyword>
<accession>A0A4Y2WM12</accession>